<evidence type="ECO:0000256" key="1">
    <source>
        <dbReference type="ARBA" id="ARBA00022527"/>
    </source>
</evidence>
<evidence type="ECO:0000313" key="7">
    <source>
        <dbReference type="EMBL" id="KXZ41504.1"/>
    </source>
</evidence>
<dbReference type="Proteomes" id="UP000075714">
    <property type="component" value="Unassembled WGS sequence"/>
</dbReference>
<dbReference type="STRING" id="33097.A0A150FV70"/>
<evidence type="ECO:0000256" key="5">
    <source>
        <dbReference type="ARBA" id="ARBA00022840"/>
    </source>
</evidence>
<proteinExistence type="predicted"/>
<dbReference type="SMART" id="SM00220">
    <property type="entry name" value="S_TKc"/>
    <property type="match status" value="1"/>
</dbReference>
<reference evidence="8" key="1">
    <citation type="journal article" date="2016" name="Nat. Commun.">
        <title>The Gonium pectorale genome demonstrates co-option of cell cycle regulation during the evolution of multicellularity.</title>
        <authorList>
            <person name="Hanschen E.R."/>
            <person name="Marriage T.N."/>
            <person name="Ferris P.J."/>
            <person name="Hamaji T."/>
            <person name="Toyoda A."/>
            <person name="Fujiyama A."/>
            <person name="Neme R."/>
            <person name="Noguchi H."/>
            <person name="Minakuchi Y."/>
            <person name="Suzuki M."/>
            <person name="Kawai-Toyooka H."/>
            <person name="Smith D.R."/>
            <person name="Sparks H."/>
            <person name="Anderson J."/>
            <person name="Bakaric R."/>
            <person name="Luria V."/>
            <person name="Karger A."/>
            <person name="Kirschner M.W."/>
            <person name="Durand P.M."/>
            <person name="Michod R.E."/>
            <person name="Nozaki H."/>
            <person name="Olson B.J."/>
        </authorList>
    </citation>
    <scope>NUCLEOTIDE SEQUENCE [LARGE SCALE GENOMIC DNA]</scope>
    <source>
        <strain evidence="8">NIES-2863</strain>
    </source>
</reference>
<protein>
    <recommendedName>
        <fullName evidence="6">Protein kinase domain-containing protein</fullName>
    </recommendedName>
</protein>
<evidence type="ECO:0000256" key="2">
    <source>
        <dbReference type="ARBA" id="ARBA00022679"/>
    </source>
</evidence>
<keyword evidence="4" id="KW-0418">Kinase</keyword>
<name>A0A150FV70_GONPE</name>
<dbReference type="AlphaFoldDB" id="A0A150FV70"/>
<dbReference type="EMBL" id="LSYV01000423">
    <property type="protein sequence ID" value="KXZ41504.1"/>
    <property type="molecule type" value="Genomic_DNA"/>
</dbReference>
<dbReference type="GO" id="GO:0004674">
    <property type="term" value="F:protein serine/threonine kinase activity"/>
    <property type="evidence" value="ECO:0007669"/>
    <property type="project" value="UniProtKB-KW"/>
</dbReference>
<evidence type="ECO:0000256" key="3">
    <source>
        <dbReference type="ARBA" id="ARBA00022741"/>
    </source>
</evidence>
<accession>A0A150FV70</accession>
<dbReference type="InterPro" id="IPR008271">
    <property type="entry name" value="Ser/Thr_kinase_AS"/>
</dbReference>
<evidence type="ECO:0000256" key="4">
    <source>
        <dbReference type="ARBA" id="ARBA00022777"/>
    </source>
</evidence>
<dbReference type="GO" id="GO:0005524">
    <property type="term" value="F:ATP binding"/>
    <property type="evidence" value="ECO:0007669"/>
    <property type="project" value="UniProtKB-KW"/>
</dbReference>
<sequence>MKAAYDMLLPGRPPVRFLSYTAVHFVMQAMHSRGYVHRDVKPSNCLLAESRYLLLADLGLAKKLEAGSKAHSQAGTPLYMAPEIVHGNKSGYGFAADIWSFGIMLWEMVDGAVPRWAAMSWYWTKSLHCPDSFSAELQDLLAHLLDKSPRDRPTASAALEHPWFRKVDTAQLRARSLPPPEPPELQGLLIHARLGEPAKRH</sequence>
<dbReference type="PANTHER" id="PTHR24353">
    <property type="entry name" value="CYCLIC NUCLEOTIDE-DEPENDENT PROTEIN KINASE"/>
    <property type="match status" value="1"/>
</dbReference>
<dbReference type="PROSITE" id="PS50011">
    <property type="entry name" value="PROTEIN_KINASE_DOM"/>
    <property type="match status" value="1"/>
</dbReference>
<keyword evidence="1" id="KW-0723">Serine/threonine-protein kinase</keyword>
<keyword evidence="5" id="KW-0067">ATP-binding</keyword>
<gene>
    <name evidence="7" type="ORF">GPECTOR_426g292</name>
</gene>
<dbReference type="Pfam" id="PF00069">
    <property type="entry name" value="Pkinase"/>
    <property type="match status" value="1"/>
</dbReference>
<keyword evidence="3" id="KW-0547">Nucleotide-binding</keyword>
<dbReference type="OrthoDB" id="524546at2759"/>
<dbReference type="InterPro" id="IPR011009">
    <property type="entry name" value="Kinase-like_dom_sf"/>
</dbReference>
<dbReference type="InterPro" id="IPR000719">
    <property type="entry name" value="Prot_kinase_dom"/>
</dbReference>
<comment type="caution">
    <text evidence="7">The sequence shown here is derived from an EMBL/GenBank/DDBJ whole genome shotgun (WGS) entry which is preliminary data.</text>
</comment>
<organism evidence="7 8">
    <name type="scientific">Gonium pectorale</name>
    <name type="common">Green alga</name>
    <dbReference type="NCBI Taxonomy" id="33097"/>
    <lineage>
        <taxon>Eukaryota</taxon>
        <taxon>Viridiplantae</taxon>
        <taxon>Chlorophyta</taxon>
        <taxon>core chlorophytes</taxon>
        <taxon>Chlorophyceae</taxon>
        <taxon>CS clade</taxon>
        <taxon>Chlamydomonadales</taxon>
        <taxon>Volvocaceae</taxon>
        <taxon>Gonium</taxon>
    </lineage>
</organism>
<evidence type="ECO:0000313" key="8">
    <source>
        <dbReference type="Proteomes" id="UP000075714"/>
    </source>
</evidence>
<keyword evidence="2" id="KW-0808">Transferase</keyword>
<dbReference type="PROSITE" id="PS00108">
    <property type="entry name" value="PROTEIN_KINASE_ST"/>
    <property type="match status" value="1"/>
</dbReference>
<keyword evidence="8" id="KW-1185">Reference proteome</keyword>
<dbReference type="PANTHER" id="PTHR24353:SF147">
    <property type="entry name" value="CGMP-DEPENDENT SERINE_THREONIN PROTEIN KINASE-RELATED"/>
    <property type="match status" value="1"/>
</dbReference>
<evidence type="ECO:0000259" key="6">
    <source>
        <dbReference type="PROSITE" id="PS50011"/>
    </source>
</evidence>
<feature type="domain" description="Protein kinase" evidence="6">
    <location>
        <begin position="1"/>
        <end position="164"/>
    </location>
</feature>
<dbReference type="SUPFAM" id="SSF56112">
    <property type="entry name" value="Protein kinase-like (PK-like)"/>
    <property type="match status" value="1"/>
</dbReference>
<dbReference type="Gene3D" id="1.10.510.10">
    <property type="entry name" value="Transferase(Phosphotransferase) domain 1"/>
    <property type="match status" value="1"/>
</dbReference>